<evidence type="ECO:0000313" key="2">
    <source>
        <dbReference type="EMBL" id="HDM90175.1"/>
    </source>
</evidence>
<accession>A0A7C0XAL0</accession>
<dbReference type="NCBIfam" id="TIGR02532">
    <property type="entry name" value="IV_pilin_GFxxxE"/>
    <property type="match status" value="1"/>
</dbReference>
<sequence>MRKNGDRGFTLVELAIVLVIVGLLLGAVLRGSEMIRNARIKSIQNDLRGYYAAIYTFLDRMGRLPGDTDRDGRIDDTDPFNELEAQNIAVRKSSPFGGNYNIWWRTGIPDTHGTTSANCIYVGNIPVQVARTIDDQIDDGLADNYPQNDSGRRSGNFRYSGTSGRVTIYYIID</sequence>
<gene>
    <name evidence="2" type="ORF">ENG67_03075</name>
</gene>
<feature type="transmembrane region" description="Helical" evidence="1">
    <location>
        <begin position="12"/>
        <end position="29"/>
    </location>
</feature>
<dbReference type="Proteomes" id="UP000885931">
    <property type="component" value="Unassembled WGS sequence"/>
</dbReference>
<dbReference type="Gene3D" id="3.30.700.10">
    <property type="entry name" value="Glycoprotein, Type 4 Pilin"/>
    <property type="match status" value="1"/>
</dbReference>
<dbReference type="InterPro" id="IPR012902">
    <property type="entry name" value="N_methyl_site"/>
</dbReference>
<reference evidence="2" key="1">
    <citation type="journal article" date="2020" name="mSystems">
        <title>Genome- and Community-Level Interaction Insights into Carbon Utilization and Element Cycling Functions of Hydrothermarchaeota in Hydrothermal Sediment.</title>
        <authorList>
            <person name="Zhou Z."/>
            <person name="Liu Y."/>
            <person name="Xu W."/>
            <person name="Pan J."/>
            <person name="Luo Z.H."/>
            <person name="Li M."/>
        </authorList>
    </citation>
    <scope>NUCLEOTIDE SEQUENCE [LARGE SCALE GENOMIC DNA]</scope>
    <source>
        <strain evidence="2">HyVt-237</strain>
    </source>
</reference>
<dbReference type="EMBL" id="DRBW01000121">
    <property type="protein sequence ID" value="HDM90175.1"/>
    <property type="molecule type" value="Genomic_DNA"/>
</dbReference>
<dbReference type="SUPFAM" id="SSF54523">
    <property type="entry name" value="Pili subunits"/>
    <property type="match status" value="1"/>
</dbReference>
<keyword evidence="1" id="KW-1133">Transmembrane helix</keyword>
<evidence type="ECO:0000256" key="1">
    <source>
        <dbReference type="SAM" id="Phobius"/>
    </source>
</evidence>
<name>A0A7C0XAL0_UNCW3</name>
<proteinExistence type="predicted"/>
<keyword evidence="1" id="KW-0472">Membrane</keyword>
<keyword evidence="1" id="KW-0812">Transmembrane</keyword>
<dbReference type="Pfam" id="PF07963">
    <property type="entry name" value="N_methyl"/>
    <property type="match status" value="1"/>
</dbReference>
<protein>
    <submittedName>
        <fullName evidence="2">Type II secretion system protein</fullName>
    </submittedName>
</protein>
<dbReference type="InterPro" id="IPR045584">
    <property type="entry name" value="Pilin-like"/>
</dbReference>
<dbReference type="PROSITE" id="PS00409">
    <property type="entry name" value="PROKAR_NTER_METHYL"/>
    <property type="match status" value="1"/>
</dbReference>
<comment type="caution">
    <text evidence="2">The sequence shown here is derived from an EMBL/GenBank/DDBJ whole genome shotgun (WGS) entry which is preliminary data.</text>
</comment>
<organism evidence="2">
    <name type="scientific">candidate division WOR-3 bacterium</name>
    <dbReference type="NCBI Taxonomy" id="2052148"/>
    <lineage>
        <taxon>Bacteria</taxon>
        <taxon>Bacteria division WOR-3</taxon>
    </lineage>
</organism>
<dbReference type="AlphaFoldDB" id="A0A7C0XAL0"/>